<dbReference type="AlphaFoldDB" id="K9UIN7"/>
<evidence type="ECO:0000256" key="1">
    <source>
        <dbReference type="SAM" id="Phobius"/>
    </source>
</evidence>
<accession>K9UIN7</accession>
<reference evidence="2 3" key="1">
    <citation type="submission" date="2012-05" db="EMBL/GenBank/DDBJ databases">
        <title>Finished chromosome of genome of Chamaesiphon sp. PCC 6605.</title>
        <authorList>
            <consortium name="US DOE Joint Genome Institute"/>
            <person name="Gugger M."/>
            <person name="Coursin T."/>
            <person name="Rippka R."/>
            <person name="Tandeau De Marsac N."/>
            <person name="Huntemann M."/>
            <person name="Wei C.-L."/>
            <person name="Han J."/>
            <person name="Detter J.C."/>
            <person name="Han C."/>
            <person name="Tapia R."/>
            <person name="Chen A."/>
            <person name="Kyrpides N."/>
            <person name="Mavromatis K."/>
            <person name="Markowitz V."/>
            <person name="Szeto E."/>
            <person name="Ivanova N."/>
            <person name="Pagani I."/>
            <person name="Pati A."/>
            <person name="Goodwin L."/>
            <person name="Nordberg H.P."/>
            <person name="Cantor M.N."/>
            <person name="Hua S.X."/>
            <person name="Woyke T."/>
            <person name="Kerfeld C.A."/>
        </authorList>
    </citation>
    <scope>NUCLEOTIDE SEQUENCE [LARGE SCALE GENOMIC DNA]</scope>
    <source>
        <strain evidence="3">ATCC 27169 / PCC 6605</strain>
    </source>
</reference>
<keyword evidence="1" id="KW-0812">Transmembrane</keyword>
<feature type="transmembrane region" description="Helical" evidence="1">
    <location>
        <begin position="286"/>
        <end position="306"/>
    </location>
</feature>
<protein>
    <submittedName>
        <fullName evidence="2">Hydrogenase/urease accessory protein</fullName>
    </submittedName>
</protein>
<feature type="transmembrane region" description="Helical" evidence="1">
    <location>
        <begin position="261"/>
        <end position="279"/>
    </location>
</feature>
<keyword evidence="1" id="KW-1133">Transmembrane helix</keyword>
<dbReference type="KEGG" id="cmp:Cha6605_4016"/>
<dbReference type="InterPro" id="IPR032809">
    <property type="entry name" value="Put_HupE_UreJ"/>
</dbReference>
<dbReference type="eggNOG" id="COG2370">
    <property type="taxonomic scope" value="Bacteria"/>
</dbReference>
<feature type="transmembrane region" description="Helical" evidence="1">
    <location>
        <begin position="318"/>
        <end position="342"/>
    </location>
</feature>
<evidence type="ECO:0000313" key="2">
    <source>
        <dbReference type="EMBL" id="AFY94977.1"/>
    </source>
</evidence>
<dbReference type="STRING" id="1173020.Cha6605_4016"/>
<dbReference type="Proteomes" id="UP000010366">
    <property type="component" value="Chromosome"/>
</dbReference>
<keyword evidence="1" id="KW-0472">Membrane</keyword>
<dbReference type="EMBL" id="CP003600">
    <property type="protein sequence ID" value="AFY94977.1"/>
    <property type="molecule type" value="Genomic_DNA"/>
</dbReference>
<sequence>MNFFTHFWLNVYNRIPRFGRNASAVLLGAILSFSLVMPSQAHWADLAVADIQIAQKNVELNLTIPTGLVDRFDDDKDLKLSELEITTHQSELRQFLNEKIQLTAAGQKNGVSIVRSTLAKTSQPNLIAAPDTHSTLLLQYRWAEPVSQLQMYYDLFVPGVNTARCLVQVFRDGKVDNIVFTPTSKNADLIDPPILQQITSFIGLGIEHILTGYDHILFLISILMLGGGLRYLIKVVTAFSISHSITLTLAVLNIVSVPSRWVEIFIALSIAYIAAENLWRKEPNLARWQLAFGFGLIHGLGFSSALQELELPRNNLAVSLLSFSAGIEIGQISIVLLTYVCLSYLRKLPWDLAIRRLISVGVVVMSGIWFWERALMG</sequence>
<dbReference type="HOGENOM" id="CLU_043645_2_0_3"/>
<dbReference type="Pfam" id="PF13795">
    <property type="entry name" value="HupE_UreJ_2"/>
    <property type="match status" value="1"/>
</dbReference>
<keyword evidence="3" id="KW-1185">Reference proteome</keyword>
<feature type="transmembrane region" description="Helical" evidence="1">
    <location>
        <begin position="201"/>
        <end position="225"/>
    </location>
</feature>
<organism evidence="2 3">
    <name type="scientific">Chamaesiphon minutus (strain ATCC 27169 / PCC 6605)</name>
    <dbReference type="NCBI Taxonomy" id="1173020"/>
    <lineage>
        <taxon>Bacteria</taxon>
        <taxon>Bacillati</taxon>
        <taxon>Cyanobacteriota</taxon>
        <taxon>Cyanophyceae</taxon>
        <taxon>Gomontiellales</taxon>
        <taxon>Chamaesiphonaceae</taxon>
        <taxon>Chamaesiphon</taxon>
    </lineage>
</organism>
<evidence type="ECO:0000313" key="3">
    <source>
        <dbReference type="Proteomes" id="UP000010366"/>
    </source>
</evidence>
<feature type="transmembrane region" description="Helical" evidence="1">
    <location>
        <begin position="232"/>
        <end position="255"/>
    </location>
</feature>
<name>K9UIN7_CHAP6</name>
<proteinExistence type="predicted"/>
<gene>
    <name evidence="2" type="ORF">Cha6605_4016</name>
</gene>
<feature type="transmembrane region" description="Helical" evidence="1">
    <location>
        <begin position="354"/>
        <end position="371"/>
    </location>
</feature>
<dbReference type="PATRIC" id="fig|1173020.3.peg.4600"/>